<protein>
    <submittedName>
        <fullName evidence="4">Short-chain dehydrogenase</fullName>
    </submittedName>
</protein>
<comment type="similarity">
    <text evidence="1">Belongs to the short-chain dehydrogenases/reductases (SDR) family.</text>
</comment>
<dbReference type="Pfam" id="PF13561">
    <property type="entry name" value="adh_short_C2"/>
    <property type="match status" value="1"/>
</dbReference>
<dbReference type="PRINTS" id="PR00080">
    <property type="entry name" value="SDRFAMILY"/>
</dbReference>
<reference evidence="4 5" key="1">
    <citation type="submission" date="2016-06" db="EMBL/GenBank/DDBJ databases">
        <title>Complete genome sequence of a deep-branching marine Gamma Proteobacterium Woeseia oceani type strain XK5.</title>
        <authorList>
            <person name="Mu D."/>
            <person name="Du Z."/>
        </authorList>
    </citation>
    <scope>NUCLEOTIDE SEQUENCE [LARGE SCALE GENOMIC DNA]</scope>
    <source>
        <strain evidence="4 5">XK5</strain>
    </source>
</reference>
<dbReference type="CDD" id="cd05233">
    <property type="entry name" value="SDR_c"/>
    <property type="match status" value="1"/>
</dbReference>
<dbReference type="SUPFAM" id="SSF51735">
    <property type="entry name" value="NAD(P)-binding Rossmann-fold domains"/>
    <property type="match status" value="1"/>
</dbReference>
<name>A0A193LKA4_9GAMM</name>
<dbReference type="PRINTS" id="PR00081">
    <property type="entry name" value="GDHRDH"/>
</dbReference>
<evidence type="ECO:0000259" key="3">
    <source>
        <dbReference type="SMART" id="SM00822"/>
    </source>
</evidence>
<dbReference type="InterPro" id="IPR002347">
    <property type="entry name" value="SDR_fam"/>
</dbReference>
<evidence type="ECO:0000256" key="2">
    <source>
        <dbReference type="ARBA" id="ARBA00023002"/>
    </source>
</evidence>
<dbReference type="AlphaFoldDB" id="A0A193LKA4"/>
<dbReference type="PANTHER" id="PTHR43477:SF1">
    <property type="entry name" value="DIHYDROANTICAPSIN 7-DEHYDROGENASE"/>
    <property type="match status" value="1"/>
</dbReference>
<organism evidence="4 5">
    <name type="scientific">Woeseia oceani</name>
    <dbReference type="NCBI Taxonomy" id="1548547"/>
    <lineage>
        <taxon>Bacteria</taxon>
        <taxon>Pseudomonadati</taxon>
        <taxon>Pseudomonadota</taxon>
        <taxon>Gammaproteobacteria</taxon>
        <taxon>Woeseiales</taxon>
        <taxon>Woeseiaceae</taxon>
        <taxon>Woeseia</taxon>
    </lineage>
</organism>
<accession>A0A193LKA4</accession>
<evidence type="ECO:0000313" key="5">
    <source>
        <dbReference type="Proteomes" id="UP000092695"/>
    </source>
</evidence>
<dbReference type="OrthoDB" id="5801166at2"/>
<feature type="domain" description="Ketoreductase" evidence="3">
    <location>
        <begin position="7"/>
        <end position="170"/>
    </location>
</feature>
<dbReference type="PROSITE" id="PS00061">
    <property type="entry name" value="ADH_SHORT"/>
    <property type="match status" value="1"/>
</dbReference>
<dbReference type="InterPro" id="IPR036291">
    <property type="entry name" value="NAD(P)-bd_dom_sf"/>
</dbReference>
<dbReference type="Proteomes" id="UP000092695">
    <property type="component" value="Chromosome"/>
</dbReference>
<dbReference type="KEGG" id="woc:BA177_04505"/>
<dbReference type="SMART" id="SM00822">
    <property type="entry name" value="PKS_KR"/>
    <property type="match status" value="1"/>
</dbReference>
<keyword evidence="5" id="KW-1185">Reference proteome</keyword>
<sequence length="255" mass="26587">MAQLAGKNAVVTGGASGIGAAITARFIEHGARVWVLDRDTPATLAGQPAPEQNAGAVIYLQCDVADHTAVRNALSNAPAKLDILVNNAGVSHIGNIAATTEEDFDRVYQVNVKGLYNVTHACINRLIANGAASIVNIASVAASIGLEDRFAYSMSKGAVLAMTRSIARDYVAAGVRCNAISPARIHTPFVDDYLKKNYPGQETAMFAKLAATQPIGRMGTPEEVAAMAVFLCSTDAGFITGSDFSLDGGFTGLKI</sequence>
<evidence type="ECO:0000313" key="4">
    <source>
        <dbReference type="EMBL" id="ANO52990.1"/>
    </source>
</evidence>
<dbReference type="GO" id="GO:0016491">
    <property type="term" value="F:oxidoreductase activity"/>
    <property type="evidence" value="ECO:0007669"/>
    <property type="project" value="UniProtKB-KW"/>
</dbReference>
<proteinExistence type="inferred from homology"/>
<dbReference type="InterPro" id="IPR051122">
    <property type="entry name" value="SDR_DHRS6-like"/>
</dbReference>
<dbReference type="EMBL" id="CP016268">
    <property type="protein sequence ID" value="ANO52990.1"/>
    <property type="molecule type" value="Genomic_DNA"/>
</dbReference>
<dbReference type="Gene3D" id="3.40.50.720">
    <property type="entry name" value="NAD(P)-binding Rossmann-like Domain"/>
    <property type="match status" value="1"/>
</dbReference>
<gene>
    <name evidence="4" type="ORF">BA177_04505</name>
</gene>
<dbReference type="FunFam" id="3.40.50.720:FF:000084">
    <property type="entry name" value="Short-chain dehydrogenase reductase"/>
    <property type="match status" value="1"/>
</dbReference>
<keyword evidence="2" id="KW-0560">Oxidoreductase</keyword>
<dbReference type="InterPro" id="IPR057326">
    <property type="entry name" value="KR_dom"/>
</dbReference>
<evidence type="ECO:0000256" key="1">
    <source>
        <dbReference type="ARBA" id="ARBA00006484"/>
    </source>
</evidence>
<dbReference type="STRING" id="1548547.BA177_04505"/>
<dbReference type="PANTHER" id="PTHR43477">
    <property type="entry name" value="DIHYDROANTICAPSIN 7-DEHYDROGENASE"/>
    <property type="match status" value="1"/>
</dbReference>
<dbReference type="InterPro" id="IPR020904">
    <property type="entry name" value="Sc_DH/Rdtase_CS"/>
</dbReference>